<evidence type="ECO:0000313" key="3">
    <source>
        <dbReference type="Proteomes" id="UP000005435"/>
    </source>
</evidence>
<keyword evidence="3" id="KW-1185">Reference proteome</keyword>
<reference evidence="2 3" key="2">
    <citation type="journal article" date="2012" name="Stand. Genomic Sci.">
        <title>Complete Genome Sequence of Clostridium clariflavum DSM 19732.</title>
        <authorList>
            <person name="Izquierdo J.A."/>
            <person name="Goodwin L."/>
            <person name="Davenport K.W."/>
            <person name="Teshima H."/>
            <person name="Bruce D."/>
            <person name="Detter C."/>
            <person name="Tapia R."/>
            <person name="Han S."/>
            <person name="Land M."/>
            <person name="Hauser L."/>
            <person name="Jeffries C.D."/>
            <person name="Han J."/>
            <person name="Pitluck S."/>
            <person name="Nolan M."/>
            <person name="Chen A."/>
            <person name="Huntemann M."/>
            <person name="Mavromatis K."/>
            <person name="Mikhailova N."/>
            <person name="Liolios K."/>
            <person name="Woyke T."/>
            <person name="Lynd L.R."/>
        </authorList>
    </citation>
    <scope>NUCLEOTIDE SEQUENCE [LARGE SCALE GENOMIC DNA]</scope>
    <source>
        <strain evidence="3">DSM 19732 / NBRC 101661 / EBR45</strain>
    </source>
</reference>
<dbReference type="KEGG" id="ccl:Clocl_0853"/>
<dbReference type="OrthoDB" id="1829139at2"/>
<dbReference type="AlphaFoldDB" id="G8LVX2"/>
<feature type="transmembrane region" description="Helical" evidence="1">
    <location>
        <begin position="137"/>
        <end position="164"/>
    </location>
</feature>
<dbReference type="Proteomes" id="UP000005435">
    <property type="component" value="Chromosome"/>
</dbReference>
<gene>
    <name evidence="2" type="ordered locus">Clocl_0853</name>
</gene>
<dbReference type="EMBL" id="CP003065">
    <property type="protein sequence ID" value="AEV67539.1"/>
    <property type="molecule type" value="Genomic_DNA"/>
</dbReference>
<reference evidence="3" key="1">
    <citation type="submission" date="2011-12" db="EMBL/GenBank/DDBJ databases">
        <title>Complete sequence of Clostridium clariflavum DSM 19732.</title>
        <authorList>
            <consortium name="US DOE Joint Genome Institute"/>
            <person name="Lucas S."/>
            <person name="Han J."/>
            <person name="Lapidus A."/>
            <person name="Cheng J.-F."/>
            <person name="Goodwin L."/>
            <person name="Pitluck S."/>
            <person name="Peters L."/>
            <person name="Teshima H."/>
            <person name="Detter J.C."/>
            <person name="Han C."/>
            <person name="Tapia R."/>
            <person name="Land M."/>
            <person name="Hauser L."/>
            <person name="Kyrpides N."/>
            <person name="Ivanova N."/>
            <person name="Pagani I."/>
            <person name="Kitzmiller T."/>
            <person name="Lynd L."/>
            <person name="Izquierdo J."/>
            <person name="Woyke T."/>
        </authorList>
    </citation>
    <scope>NUCLEOTIDE SEQUENCE [LARGE SCALE GENOMIC DNA]</scope>
    <source>
        <strain evidence="3">DSM 19732 / NBRC 101661 / EBR45</strain>
    </source>
</reference>
<keyword evidence="1" id="KW-0812">Transmembrane</keyword>
<accession>G8LVX2</accession>
<dbReference type="RefSeq" id="WP_014254164.1">
    <property type="nucleotide sequence ID" value="NC_016627.1"/>
</dbReference>
<keyword evidence="1" id="KW-1133">Transmembrane helix</keyword>
<evidence type="ECO:0000313" key="2">
    <source>
        <dbReference type="EMBL" id="AEV67539.1"/>
    </source>
</evidence>
<dbReference type="STRING" id="720554.Clocl_0853"/>
<name>G8LVX2_ACECE</name>
<organism evidence="2 3">
    <name type="scientific">Acetivibrio clariflavus (strain DSM 19732 / NBRC 101661 / EBR45)</name>
    <name type="common">Clostridium clariflavum</name>
    <dbReference type="NCBI Taxonomy" id="720554"/>
    <lineage>
        <taxon>Bacteria</taxon>
        <taxon>Bacillati</taxon>
        <taxon>Bacillota</taxon>
        <taxon>Clostridia</taxon>
        <taxon>Eubacteriales</taxon>
        <taxon>Oscillospiraceae</taxon>
        <taxon>Acetivibrio</taxon>
    </lineage>
</organism>
<dbReference type="HOGENOM" id="CLU_1465789_0_0_9"/>
<sequence>MATIALYANRINQMPGLISDIKNSVVDYKSELFALKTKSLSINKSVCNLDNIISSIQTSSQTQENKIISLETFSNNSEEFMSDVVRIDGEAAAVIYERKYDFYEEYYLKTDCEKSRWERFCDACASVVKWCREHWKLIVTIIIAFAAIVVLTCISIDAPILVFMTKGVILGTLMGEFLEERLLH</sequence>
<keyword evidence="1" id="KW-0472">Membrane</keyword>
<evidence type="ECO:0000256" key="1">
    <source>
        <dbReference type="SAM" id="Phobius"/>
    </source>
</evidence>
<proteinExistence type="predicted"/>
<protein>
    <submittedName>
        <fullName evidence="2">Uncharacterized protein</fullName>
    </submittedName>
</protein>